<evidence type="ECO:0000256" key="2">
    <source>
        <dbReference type="ARBA" id="ARBA00008575"/>
    </source>
</evidence>
<keyword evidence="7" id="KW-1133">Transmembrane helix</keyword>
<keyword evidence="8" id="KW-0472">Membrane</keyword>
<dbReference type="SUPFAM" id="SSF52540">
    <property type="entry name" value="P-loop containing nucleoside triphosphate hydrolases"/>
    <property type="match status" value="1"/>
</dbReference>
<dbReference type="PANTHER" id="PTHR11384:SF62">
    <property type="entry name" value="ATP-BINDING CASSETTE SUB-FAMILY D MEMBER 3"/>
    <property type="match status" value="1"/>
</dbReference>
<dbReference type="InterPro" id="IPR050835">
    <property type="entry name" value="ABC_transporter_sub-D"/>
</dbReference>
<dbReference type="GeneTree" id="ENSGT00950000182955"/>
<keyword evidence="5" id="KW-0547">Nucleotide-binding</keyword>
<dbReference type="Pfam" id="PF00005">
    <property type="entry name" value="ABC_tran"/>
    <property type="match status" value="1"/>
</dbReference>
<dbReference type="GO" id="GO:0042803">
    <property type="term" value="F:protein homodimerization activity"/>
    <property type="evidence" value="ECO:0007669"/>
    <property type="project" value="Ensembl"/>
</dbReference>
<reference evidence="12" key="1">
    <citation type="submission" date="2016-06" db="EMBL/GenBank/DDBJ databases">
        <title>De novo assembly and RNA-Seq shows season-dependent expression and editing in black bear kidneys.</title>
        <authorList>
            <person name="Korstanje R."/>
            <person name="Srivastava A."/>
            <person name="Sarsani V.K."/>
            <person name="Sheehan S.M."/>
            <person name="Seger R.L."/>
            <person name="Barter M.E."/>
            <person name="Lindqvist C."/>
            <person name="Brody L.C."/>
            <person name="Mullikin J.C."/>
        </authorList>
    </citation>
    <scope>NUCLEOTIDE SEQUENCE [LARGE SCALE GENOMIC DNA]</scope>
</reference>
<dbReference type="InterPro" id="IPR011527">
    <property type="entry name" value="ABC1_TM_dom"/>
</dbReference>
<dbReference type="GO" id="GO:0006635">
    <property type="term" value="P:fatty acid beta-oxidation"/>
    <property type="evidence" value="ECO:0007669"/>
    <property type="project" value="Ensembl"/>
</dbReference>
<dbReference type="PROSITE" id="PS50929">
    <property type="entry name" value="ABC_TM1F"/>
    <property type="match status" value="1"/>
</dbReference>
<evidence type="ECO:0000256" key="4">
    <source>
        <dbReference type="ARBA" id="ARBA00022692"/>
    </source>
</evidence>
<dbReference type="GO" id="GO:0140359">
    <property type="term" value="F:ABC-type transporter activity"/>
    <property type="evidence" value="ECO:0007669"/>
    <property type="project" value="InterPro"/>
</dbReference>
<evidence type="ECO:0000259" key="10">
    <source>
        <dbReference type="PROSITE" id="PS50929"/>
    </source>
</evidence>
<keyword evidence="4" id="KW-0812">Transmembrane</keyword>
<reference evidence="11" key="3">
    <citation type="submission" date="2025-09" db="UniProtKB">
        <authorList>
            <consortium name="Ensembl"/>
        </authorList>
    </citation>
    <scope>IDENTIFICATION</scope>
</reference>
<comment type="subcellular location">
    <subcellularLocation>
        <location evidence="1">Peroxisome membrane</location>
        <topology evidence="1">Multi-pass membrane protein</topology>
    </subcellularLocation>
</comment>
<evidence type="ECO:0000313" key="11">
    <source>
        <dbReference type="Ensembl" id="ENSUAMP00000028346.1"/>
    </source>
</evidence>
<organism evidence="11 12">
    <name type="scientific">Ursus americanus</name>
    <name type="common">American black bear</name>
    <name type="synonym">Euarctos americanus</name>
    <dbReference type="NCBI Taxonomy" id="9643"/>
    <lineage>
        <taxon>Eukaryota</taxon>
        <taxon>Metazoa</taxon>
        <taxon>Chordata</taxon>
        <taxon>Craniata</taxon>
        <taxon>Vertebrata</taxon>
        <taxon>Euteleostomi</taxon>
        <taxon>Mammalia</taxon>
        <taxon>Eutheria</taxon>
        <taxon>Laurasiatheria</taxon>
        <taxon>Carnivora</taxon>
        <taxon>Caniformia</taxon>
        <taxon>Ursidae</taxon>
        <taxon>Ursus</taxon>
    </lineage>
</organism>
<dbReference type="GO" id="GO:0006633">
    <property type="term" value="P:fatty acid biosynthetic process"/>
    <property type="evidence" value="ECO:0007669"/>
    <property type="project" value="Ensembl"/>
</dbReference>
<dbReference type="Proteomes" id="UP000291022">
    <property type="component" value="Unassembled WGS sequence"/>
</dbReference>
<evidence type="ECO:0000259" key="9">
    <source>
        <dbReference type="PROSITE" id="PS50893"/>
    </source>
</evidence>
<comment type="similarity">
    <text evidence="2">Belongs to the ABC transporter superfamily. ABCD family. Peroxisomal fatty acyl CoA transporter (TC 3.A.1.203) subfamily.</text>
</comment>
<dbReference type="GO" id="GO:0016887">
    <property type="term" value="F:ATP hydrolysis activity"/>
    <property type="evidence" value="ECO:0007669"/>
    <property type="project" value="Ensembl"/>
</dbReference>
<reference evidence="11" key="2">
    <citation type="submission" date="2025-08" db="UniProtKB">
        <authorList>
            <consortium name="Ensembl"/>
        </authorList>
    </citation>
    <scope>IDENTIFICATION</scope>
</reference>
<dbReference type="GO" id="GO:0005782">
    <property type="term" value="C:peroxisomal matrix"/>
    <property type="evidence" value="ECO:0007669"/>
    <property type="project" value="Ensembl"/>
</dbReference>
<keyword evidence="3" id="KW-0813">Transport</keyword>
<evidence type="ECO:0000256" key="7">
    <source>
        <dbReference type="ARBA" id="ARBA00022989"/>
    </source>
</evidence>
<keyword evidence="12" id="KW-1185">Reference proteome</keyword>
<accession>A0A452S808</accession>
<evidence type="ECO:0000256" key="3">
    <source>
        <dbReference type="ARBA" id="ARBA00022448"/>
    </source>
</evidence>
<dbReference type="OMA" id="GYLMASM"/>
<dbReference type="GO" id="GO:0015910">
    <property type="term" value="P:long-chain fatty acid import into peroxisome"/>
    <property type="evidence" value="ECO:0007669"/>
    <property type="project" value="Ensembl"/>
</dbReference>
<keyword evidence="6" id="KW-0067">ATP-binding</keyword>
<dbReference type="PROSITE" id="PS50893">
    <property type="entry name" value="ABC_TRANSPORTER_2"/>
    <property type="match status" value="1"/>
</dbReference>
<dbReference type="InterPro" id="IPR003593">
    <property type="entry name" value="AAA+_ATPase"/>
</dbReference>
<dbReference type="CDD" id="cd03223">
    <property type="entry name" value="ABCD_peroxisomal_ALDP"/>
    <property type="match status" value="1"/>
</dbReference>
<proteinExistence type="inferred from homology"/>
<dbReference type="PROSITE" id="PS00211">
    <property type="entry name" value="ABC_TRANSPORTER_1"/>
    <property type="match status" value="1"/>
</dbReference>
<evidence type="ECO:0000313" key="12">
    <source>
        <dbReference type="Proteomes" id="UP000291022"/>
    </source>
</evidence>
<protein>
    <submittedName>
        <fullName evidence="11">ATP binding cassette subfamily D member 3</fullName>
    </submittedName>
</protein>
<dbReference type="SMART" id="SM00382">
    <property type="entry name" value="AAA"/>
    <property type="match status" value="1"/>
</dbReference>
<dbReference type="GO" id="GO:0005324">
    <property type="term" value="F:long-chain fatty acid transmembrane transporter activity"/>
    <property type="evidence" value="ECO:0007669"/>
    <property type="project" value="Ensembl"/>
</dbReference>
<dbReference type="InterPro" id="IPR036640">
    <property type="entry name" value="ABC1_TM_sf"/>
</dbReference>
<dbReference type="PANTHER" id="PTHR11384">
    <property type="entry name" value="ATP-BINDING CASSETTE, SUB-FAMILY D MEMBER"/>
    <property type="match status" value="1"/>
</dbReference>
<dbReference type="InterPro" id="IPR003439">
    <property type="entry name" value="ABC_transporter-like_ATP-bd"/>
</dbReference>
<name>A0A452S808_URSAM</name>
<dbReference type="GO" id="GO:0005524">
    <property type="term" value="F:ATP binding"/>
    <property type="evidence" value="ECO:0007669"/>
    <property type="project" value="UniProtKB-KW"/>
</dbReference>
<gene>
    <name evidence="11" type="primary">ABCD3</name>
</gene>
<feature type="domain" description="ABC transmembrane type-1" evidence="10">
    <location>
        <begin position="123"/>
        <end position="265"/>
    </location>
</feature>
<sequence length="604" mass="68903">MAAFSKYLTARNSTLAGAALLLLCLLHKRRRALGLHGKKNGKPPLQNNEKEGKKERAVVDKVFFLRLTRILKIMVPRTFCKETGYLVLIAVMLVSRTYCDVWMIQNGTLIERAFTYYKMGNLDNRIANPDQLLTQDVEKFCNSVVDLYSNLSKPFLDIVLYIFKLTSAIGAQGPTSMMAYLIVSGLLLTRLRRPIGKMTITEQKYEGEYRFVNSRLITNSEEVAFYNGNKREKQTIHSVFRKLVEHLHNFILFRFSMGFIDSIVAKYFATVVGYVVVSRPFLDLSHPRHLKSTHSELLEDYYQSGRMLLRMSQALGRIVLAGREMTRLAGFTARITELMQVLKDLNQGKYERTMVSQQESGVEEGAQVIPLIPGAGEIINADNIIKFDHVPLATPNGDILIRDLNFEVRSGANVLICGPNGCGKSSLFRVLGELWPLFGGRLTKPERGKLFYVPQRPYMTLGTLRDQVIYPDGRDDQKRKGISDLVLKEYLDNVQLGHILEREGGWDSVQDWMDVLSGGEKQRMAMARLFYHKPQFAILDECTSAVSVDVEGYIYSHCRKVGITLFTVSHRKSLWKHHEYYLHMDGRGNYEFKQITEDTVEFGS</sequence>
<dbReference type="InterPro" id="IPR027417">
    <property type="entry name" value="P-loop_NTPase"/>
</dbReference>
<dbReference type="SUPFAM" id="SSF90123">
    <property type="entry name" value="ABC transporter transmembrane region"/>
    <property type="match status" value="1"/>
</dbReference>
<evidence type="ECO:0000256" key="6">
    <source>
        <dbReference type="ARBA" id="ARBA00022840"/>
    </source>
</evidence>
<dbReference type="GO" id="GO:0047617">
    <property type="term" value="F:fatty acyl-CoA hydrolase activity"/>
    <property type="evidence" value="ECO:0007669"/>
    <property type="project" value="Ensembl"/>
</dbReference>
<dbReference type="InterPro" id="IPR017871">
    <property type="entry name" value="ABC_transporter-like_CS"/>
</dbReference>
<evidence type="ECO:0000256" key="1">
    <source>
        <dbReference type="ARBA" id="ARBA00004585"/>
    </source>
</evidence>
<dbReference type="Pfam" id="PF06472">
    <property type="entry name" value="ABC_membrane_2"/>
    <property type="match status" value="1"/>
</dbReference>
<dbReference type="AlphaFoldDB" id="A0A452S808"/>
<dbReference type="STRING" id="9643.ENSUAMP00000028346"/>
<dbReference type="GO" id="GO:0007031">
    <property type="term" value="P:peroxisome organization"/>
    <property type="evidence" value="ECO:0007669"/>
    <property type="project" value="Ensembl"/>
</dbReference>
<feature type="domain" description="ABC transporter" evidence="9">
    <location>
        <begin position="379"/>
        <end position="604"/>
    </location>
</feature>
<dbReference type="FunFam" id="3.40.50.300:FF:000636">
    <property type="entry name" value="ATP-binding cassette sub-family D member 3"/>
    <property type="match status" value="1"/>
</dbReference>
<evidence type="ECO:0000256" key="8">
    <source>
        <dbReference type="ARBA" id="ARBA00023136"/>
    </source>
</evidence>
<dbReference type="GO" id="GO:0005778">
    <property type="term" value="C:peroxisomal membrane"/>
    <property type="evidence" value="ECO:0007669"/>
    <property type="project" value="UniProtKB-SubCell"/>
</dbReference>
<dbReference type="Ensembl" id="ENSUAMT00000031658.1">
    <property type="protein sequence ID" value="ENSUAMP00000028346.1"/>
    <property type="gene ID" value="ENSUAMG00000021922.1"/>
</dbReference>
<dbReference type="GO" id="GO:0042760">
    <property type="term" value="P:very long-chain fatty acid catabolic process"/>
    <property type="evidence" value="ECO:0007669"/>
    <property type="project" value="Ensembl"/>
</dbReference>
<dbReference type="Gene3D" id="3.40.50.300">
    <property type="entry name" value="P-loop containing nucleotide triphosphate hydrolases"/>
    <property type="match status" value="1"/>
</dbReference>
<evidence type="ECO:0000256" key="5">
    <source>
        <dbReference type="ARBA" id="ARBA00022741"/>
    </source>
</evidence>